<organism evidence="2 3">
    <name type="scientific">Streptosporangium longisporum</name>
    <dbReference type="NCBI Taxonomy" id="46187"/>
    <lineage>
        <taxon>Bacteria</taxon>
        <taxon>Bacillati</taxon>
        <taxon>Actinomycetota</taxon>
        <taxon>Actinomycetes</taxon>
        <taxon>Streptosporangiales</taxon>
        <taxon>Streptosporangiaceae</taxon>
        <taxon>Streptosporangium</taxon>
    </lineage>
</organism>
<keyword evidence="3" id="KW-1185">Reference proteome</keyword>
<gene>
    <name evidence="2" type="ORF">GCM10017559_51020</name>
</gene>
<accession>A0ABP6KUX9</accession>
<evidence type="ECO:0000313" key="2">
    <source>
        <dbReference type="EMBL" id="GAA3020417.1"/>
    </source>
</evidence>
<name>A0ABP6KUX9_9ACTN</name>
<dbReference type="Proteomes" id="UP001499930">
    <property type="component" value="Unassembled WGS sequence"/>
</dbReference>
<comment type="caution">
    <text evidence="2">The sequence shown here is derived from an EMBL/GenBank/DDBJ whole genome shotgun (WGS) entry which is preliminary data.</text>
</comment>
<sequence length="127" mass="12428">MRQPRRGAPLGWLLALLLPLLVSGGAGGAVAAPSRQPTASHLSGDHRSLSRPVSDTGRGALVTALAGLGIGLGGGSGTPSAAPPADPWHPSVPARTGSRPAGDQGTRSLAALLVRPGRAPPASTATS</sequence>
<evidence type="ECO:0000256" key="1">
    <source>
        <dbReference type="SAM" id="MobiDB-lite"/>
    </source>
</evidence>
<proteinExistence type="predicted"/>
<feature type="region of interest" description="Disordered" evidence="1">
    <location>
        <begin position="72"/>
        <end position="127"/>
    </location>
</feature>
<dbReference type="RefSeq" id="WP_344899583.1">
    <property type="nucleotide sequence ID" value="NZ_BAAAWD010000014.1"/>
</dbReference>
<evidence type="ECO:0000313" key="3">
    <source>
        <dbReference type="Proteomes" id="UP001499930"/>
    </source>
</evidence>
<dbReference type="EMBL" id="BAAAWD010000014">
    <property type="protein sequence ID" value="GAA3020417.1"/>
    <property type="molecule type" value="Genomic_DNA"/>
</dbReference>
<reference evidence="3" key="1">
    <citation type="journal article" date="2019" name="Int. J. Syst. Evol. Microbiol.">
        <title>The Global Catalogue of Microorganisms (GCM) 10K type strain sequencing project: providing services to taxonomists for standard genome sequencing and annotation.</title>
        <authorList>
            <consortium name="The Broad Institute Genomics Platform"/>
            <consortium name="The Broad Institute Genome Sequencing Center for Infectious Disease"/>
            <person name="Wu L."/>
            <person name="Ma J."/>
        </authorList>
    </citation>
    <scope>NUCLEOTIDE SEQUENCE [LARGE SCALE GENOMIC DNA]</scope>
    <source>
        <strain evidence="3">JCM 3106</strain>
    </source>
</reference>
<feature type="region of interest" description="Disordered" evidence="1">
    <location>
        <begin position="26"/>
        <end position="56"/>
    </location>
</feature>
<protein>
    <submittedName>
        <fullName evidence="2">Uncharacterized protein</fullName>
    </submittedName>
</protein>